<dbReference type="Proteomes" id="UP001642484">
    <property type="component" value="Unassembled WGS sequence"/>
</dbReference>
<reference evidence="13 14" key="1">
    <citation type="submission" date="2024-02" db="EMBL/GenBank/DDBJ databases">
        <authorList>
            <person name="Chen Y."/>
            <person name="Shah S."/>
            <person name="Dougan E. K."/>
            <person name="Thang M."/>
            <person name="Chan C."/>
        </authorList>
    </citation>
    <scope>NUCLEOTIDE SEQUENCE [LARGE SCALE GENOMIC DNA]</scope>
</reference>
<feature type="signal peptide" evidence="11">
    <location>
        <begin position="1"/>
        <end position="18"/>
    </location>
</feature>
<keyword evidence="8" id="KW-0106">Calcium</keyword>
<accession>A0ABP0Q1P2</accession>
<evidence type="ECO:0000256" key="2">
    <source>
        <dbReference type="ARBA" id="ARBA00001913"/>
    </source>
</evidence>
<evidence type="ECO:0000256" key="4">
    <source>
        <dbReference type="ARBA" id="ARBA00012595"/>
    </source>
</evidence>
<dbReference type="InterPro" id="IPR006047">
    <property type="entry name" value="GH13_cat_dom"/>
</dbReference>
<name>A0ABP0Q1P2_9DINO</name>
<dbReference type="InterPro" id="IPR017853">
    <property type="entry name" value="GH"/>
</dbReference>
<dbReference type="SUPFAM" id="SSF51445">
    <property type="entry name" value="(Trans)glycosidases"/>
    <property type="match status" value="1"/>
</dbReference>
<feature type="chain" id="PRO_5045234317" description="alpha-amylase" evidence="11">
    <location>
        <begin position="19"/>
        <end position="623"/>
    </location>
</feature>
<dbReference type="PANTHER" id="PTHR10357:SF215">
    <property type="entry name" value="ALPHA-AMYLASE 1"/>
    <property type="match status" value="1"/>
</dbReference>
<evidence type="ECO:0000256" key="11">
    <source>
        <dbReference type="SAM" id="SignalP"/>
    </source>
</evidence>
<comment type="catalytic activity">
    <reaction evidence="1">
        <text>Endohydrolysis of (1-&gt;4)-alpha-D-glucosidic linkages in polysaccharides containing three or more (1-&gt;4)-alpha-linked D-glucose units.</text>
        <dbReference type="EC" id="3.2.1.1"/>
    </reaction>
</comment>
<keyword evidence="7" id="KW-0378">Hydrolase</keyword>
<protein>
    <recommendedName>
        <fullName evidence="4">alpha-amylase</fullName>
        <ecNumber evidence="4">3.2.1.1</ecNumber>
    </recommendedName>
</protein>
<dbReference type="InterPro" id="IPR013777">
    <property type="entry name" value="A-amylase-like"/>
</dbReference>
<dbReference type="EMBL" id="CAXAMN010023917">
    <property type="protein sequence ID" value="CAK9082166.1"/>
    <property type="molecule type" value="Genomic_DNA"/>
</dbReference>
<dbReference type="Pfam" id="PF00128">
    <property type="entry name" value="Alpha-amylase"/>
    <property type="match status" value="1"/>
</dbReference>
<keyword evidence="5" id="KW-0479">Metal-binding</keyword>
<dbReference type="PIRSF" id="PIRSF001024">
    <property type="entry name" value="Alph-amyl_fung"/>
    <property type="match status" value="1"/>
</dbReference>
<comment type="caution">
    <text evidence="13">The sequence shown here is derived from an EMBL/GenBank/DDBJ whole genome shotgun (WGS) entry which is preliminary data.</text>
</comment>
<keyword evidence="9" id="KW-0119">Carbohydrate metabolism</keyword>
<feature type="domain" description="Glycosyl hydrolase family 13 catalytic" evidence="12">
    <location>
        <begin position="59"/>
        <end position="518"/>
    </location>
</feature>
<evidence type="ECO:0000256" key="7">
    <source>
        <dbReference type="ARBA" id="ARBA00022801"/>
    </source>
</evidence>
<evidence type="ECO:0000256" key="8">
    <source>
        <dbReference type="ARBA" id="ARBA00022837"/>
    </source>
</evidence>
<comment type="similarity">
    <text evidence="3">Belongs to the glycosyl hydrolase 13 family.</text>
</comment>
<gene>
    <name evidence="13" type="ORF">CCMP2556_LOCUS40153</name>
</gene>
<dbReference type="Gene3D" id="3.20.20.80">
    <property type="entry name" value="Glycosidases"/>
    <property type="match status" value="2"/>
</dbReference>
<keyword evidence="10" id="KW-0326">Glycosidase</keyword>
<keyword evidence="14" id="KW-1185">Reference proteome</keyword>
<keyword evidence="6 11" id="KW-0732">Signal</keyword>
<dbReference type="PANTHER" id="PTHR10357">
    <property type="entry name" value="ALPHA-AMYLASE FAMILY MEMBER"/>
    <property type="match status" value="1"/>
</dbReference>
<evidence type="ECO:0000256" key="9">
    <source>
        <dbReference type="ARBA" id="ARBA00023277"/>
    </source>
</evidence>
<evidence type="ECO:0000256" key="5">
    <source>
        <dbReference type="ARBA" id="ARBA00022723"/>
    </source>
</evidence>
<dbReference type="PROSITE" id="PS51257">
    <property type="entry name" value="PROKAR_LIPOPROTEIN"/>
    <property type="match status" value="1"/>
</dbReference>
<evidence type="ECO:0000256" key="3">
    <source>
        <dbReference type="ARBA" id="ARBA00008061"/>
    </source>
</evidence>
<comment type="cofactor">
    <cofactor evidence="2">
        <name>Ca(2+)</name>
        <dbReference type="ChEBI" id="CHEBI:29108"/>
    </cofactor>
</comment>
<evidence type="ECO:0000256" key="10">
    <source>
        <dbReference type="ARBA" id="ARBA00023295"/>
    </source>
</evidence>
<evidence type="ECO:0000259" key="12">
    <source>
        <dbReference type="SMART" id="SM00642"/>
    </source>
</evidence>
<evidence type="ECO:0000256" key="6">
    <source>
        <dbReference type="ARBA" id="ARBA00022729"/>
    </source>
</evidence>
<organism evidence="13 14">
    <name type="scientific">Durusdinium trenchii</name>
    <dbReference type="NCBI Taxonomy" id="1381693"/>
    <lineage>
        <taxon>Eukaryota</taxon>
        <taxon>Sar</taxon>
        <taxon>Alveolata</taxon>
        <taxon>Dinophyceae</taxon>
        <taxon>Suessiales</taxon>
        <taxon>Symbiodiniaceae</taxon>
        <taxon>Durusdinium</taxon>
    </lineage>
</organism>
<evidence type="ECO:0000313" key="14">
    <source>
        <dbReference type="Proteomes" id="UP001642484"/>
    </source>
</evidence>
<evidence type="ECO:0000313" key="13">
    <source>
        <dbReference type="EMBL" id="CAK9082166.1"/>
    </source>
</evidence>
<sequence length="623" mass="71261">MWRALVAGAVVAWSSCVTEDCEDVKLLQRKRQTQLETKTEKLQKDPTGYHKIEGKSVYLVMPDRFDRVGGHSAGNNSACDGNQWCNGTLRGITEHLDYIAGMGFDCIWVTPVPLNYYGPDGQSGYGYHGYWAQDWFKIDPNFGTAEDMKTLVQETHNNGMCFILDIVLNHVRPIHSEADLSEVHPFNETSYFHLLNISDMTFDEYAEKMSDWPYPTQGIGAGAQCYLQFFPNGTPDGTNNGTYCNNYPGNNFSKDLYYGEEAHGPPYLKYCSVGNYDCKGYNEEVSIKGWFYDLADLNHTVPFVQEELKRWVKFMVTEYDIDGIRLDTTPYMPHWWLQDVQNMLFDELDNPIQIIGEVTASNVSFHASYQLMGGQRMLSGMENFPLVYTAVPGYCGWPNMLLSTIAQFDLTHLHEMTHKQLTSGLYSNTDLLMNMMDNQDDMPIASLAHSLDGKSGGCLDDRHMRLNAWAWLFMAKGMPVITWGDEQGNKVFRNSLWQFNWDTSPWQYKLLRRLNQIRHEYRLDKTRMTLKAAHKDQFVFYRGPRRGKESVYVFTNNLPMTTKKVIYRDSLPKPLAGYAWKDLFSAQKIQRLSNGAVVAHSSKPLVLVMKPSKAATLAQQITS</sequence>
<dbReference type="EC" id="3.2.1.1" evidence="4"/>
<proteinExistence type="inferred from homology"/>
<dbReference type="SMART" id="SM00642">
    <property type="entry name" value="Aamy"/>
    <property type="match status" value="1"/>
</dbReference>
<evidence type="ECO:0000256" key="1">
    <source>
        <dbReference type="ARBA" id="ARBA00000548"/>
    </source>
</evidence>